<dbReference type="InterPro" id="IPR018076">
    <property type="entry name" value="T2SS_GspF_dom"/>
</dbReference>
<comment type="subcellular location">
    <subcellularLocation>
        <location evidence="1">Cell inner membrane</location>
        <topology evidence="1">Multi-pass membrane protein</topology>
    </subcellularLocation>
</comment>
<comment type="caution">
    <text evidence="10">The sequence shown here is derived from an EMBL/GenBank/DDBJ whole genome shotgun (WGS) entry which is preliminary data.</text>
</comment>
<dbReference type="Pfam" id="PF00482">
    <property type="entry name" value="T2SSF"/>
    <property type="match status" value="2"/>
</dbReference>
<feature type="transmembrane region" description="Helical" evidence="8">
    <location>
        <begin position="170"/>
        <end position="201"/>
    </location>
</feature>
<evidence type="ECO:0000256" key="7">
    <source>
        <dbReference type="ARBA" id="ARBA00023136"/>
    </source>
</evidence>
<dbReference type="GO" id="GO:0015628">
    <property type="term" value="P:protein secretion by the type II secretion system"/>
    <property type="evidence" value="ECO:0007669"/>
    <property type="project" value="TreeGrafter"/>
</dbReference>
<evidence type="ECO:0000256" key="4">
    <source>
        <dbReference type="ARBA" id="ARBA00022519"/>
    </source>
</evidence>
<sequence length="406" mass="43585">MKFRFEAFDQAGNILEGDVEAATVQEAQELVRARGITPYAIRSPGWRDLLFREIRLGGQIQPVADAPLARFSRDLAVLLQAGVPLDASLRIASTTAEDRSMRDIALKLLEGVLEGDSLAEVMGRIGRTFRPEYMRIVQAGDISADLGRALQDLADLLDRRVEIRGKIRAALAYPALLVVLAVISLAIVLGLLVPAVTPIFLENGMPLPGILAAMEAVRRNAPSILILILSFVIAMVLTFAVSRRYPSLRVAVDRFYLRLPVVGGIAGLREAARFTRTLATLIKAGVPPLQALQSSCPLVKNEHMRGLLERAVTDVRAGATIGGALATSAALPAVVQQMVAVGEESGRLQDMLARVATILERQEQTRAAQMLAVLTPAITILVAGMIAAIILSVMGAILSLNDLAMQ</sequence>
<keyword evidence="5 8" id="KW-0812">Transmembrane</keyword>
<evidence type="ECO:0000256" key="5">
    <source>
        <dbReference type="ARBA" id="ARBA00022692"/>
    </source>
</evidence>
<dbReference type="InterPro" id="IPR042094">
    <property type="entry name" value="T2SS_GspF_sf"/>
</dbReference>
<keyword evidence="7 8" id="KW-0472">Membrane</keyword>
<protein>
    <submittedName>
        <fullName evidence="10">Type II secretion system F family protein</fullName>
    </submittedName>
</protein>
<evidence type="ECO:0000256" key="8">
    <source>
        <dbReference type="SAM" id="Phobius"/>
    </source>
</evidence>
<feature type="domain" description="Type II secretion system protein GspF" evidence="9">
    <location>
        <begin position="274"/>
        <end position="394"/>
    </location>
</feature>
<evidence type="ECO:0000256" key="6">
    <source>
        <dbReference type="ARBA" id="ARBA00022989"/>
    </source>
</evidence>
<evidence type="ECO:0000256" key="2">
    <source>
        <dbReference type="ARBA" id="ARBA00005745"/>
    </source>
</evidence>
<dbReference type="Gene3D" id="1.20.81.30">
    <property type="entry name" value="Type II secretion system (T2SS), domain F"/>
    <property type="match status" value="2"/>
</dbReference>
<keyword evidence="11" id="KW-1185">Reference proteome</keyword>
<name>A0A936ZHZ9_9HYPH</name>
<evidence type="ECO:0000259" key="9">
    <source>
        <dbReference type="Pfam" id="PF00482"/>
    </source>
</evidence>
<evidence type="ECO:0000256" key="3">
    <source>
        <dbReference type="ARBA" id="ARBA00022475"/>
    </source>
</evidence>
<dbReference type="PANTHER" id="PTHR30012:SF0">
    <property type="entry name" value="TYPE II SECRETION SYSTEM PROTEIN F-RELATED"/>
    <property type="match status" value="1"/>
</dbReference>
<keyword evidence="4" id="KW-0997">Cell inner membrane</keyword>
<keyword evidence="3" id="KW-1003">Cell membrane</keyword>
<dbReference type="EMBL" id="JAEQMY010000037">
    <property type="protein sequence ID" value="MBL0406280.1"/>
    <property type="molecule type" value="Genomic_DNA"/>
</dbReference>
<keyword evidence="6 8" id="KW-1133">Transmembrane helix</keyword>
<feature type="domain" description="Type II secretion system protein GspF" evidence="9">
    <location>
        <begin position="71"/>
        <end position="194"/>
    </location>
</feature>
<proteinExistence type="inferred from homology"/>
<dbReference type="PANTHER" id="PTHR30012">
    <property type="entry name" value="GENERAL SECRETION PATHWAY PROTEIN"/>
    <property type="match status" value="1"/>
</dbReference>
<organism evidence="10 11">
    <name type="scientific">Microvirga aerilata</name>
    <dbReference type="NCBI Taxonomy" id="670292"/>
    <lineage>
        <taxon>Bacteria</taxon>
        <taxon>Pseudomonadati</taxon>
        <taxon>Pseudomonadota</taxon>
        <taxon>Alphaproteobacteria</taxon>
        <taxon>Hyphomicrobiales</taxon>
        <taxon>Methylobacteriaceae</taxon>
        <taxon>Microvirga</taxon>
    </lineage>
</organism>
<dbReference type="GO" id="GO:0005886">
    <property type="term" value="C:plasma membrane"/>
    <property type="evidence" value="ECO:0007669"/>
    <property type="project" value="UniProtKB-SubCell"/>
</dbReference>
<dbReference type="Proteomes" id="UP000605848">
    <property type="component" value="Unassembled WGS sequence"/>
</dbReference>
<dbReference type="InterPro" id="IPR003004">
    <property type="entry name" value="GspF/PilC"/>
</dbReference>
<dbReference type="RefSeq" id="WP_202063105.1">
    <property type="nucleotide sequence ID" value="NZ_JAEQMY010000037.1"/>
</dbReference>
<feature type="transmembrane region" description="Helical" evidence="8">
    <location>
        <begin position="371"/>
        <end position="398"/>
    </location>
</feature>
<evidence type="ECO:0000256" key="1">
    <source>
        <dbReference type="ARBA" id="ARBA00004429"/>
    </source>
</evidence>
<reference evidence="10" key="1">
    <citation type="submission" date="2021-01" db="EMBL/GenBank/DDBJ databases">
        <title>Microvirga sp.</title>
        <authorList>
            <person name="Kim M.K."/>
        </authorList>
    </citation>
    <scope>NUCLEOTIDE SEQUENCE</scope>
    <source>
        <strain evidence="10">5420S-16</strain>
    </source>
</reference>
<evidence type="ECO:0000313" key="11">
    <source>
        <dbReference type="Proteomes" id="UP000605848"/>
    </source>
</evidence>
<accession>A0A936ZHZ9</accession>
<evidence type="ECO:0000313" key="10">
    <source>
        <dbReference type="EMBL" id="MBL0406280.1"/>
    </source>
</evidence>
<gene>
    <name evidence="10" type="ORF">JKG68_20175</name>
</gene>
<feature type="transmembrane region" description="Helical" evidence="8">
    <location>
        <begin position="221"/>
        <end position="241"/>
    </location>
</feature>
<dbReference type="FunFam" id="1.20.81.30:FF:000001">
    <property type="entry name" value="Type II secretion system protein F"/>
    <property type="match status" value="1"/>
</dbReference>
<comment type="similarity">
    <text evidence="2">Belongs to the GSP F family.</text>
</comment>
<dbReference type="PRINTS" id="PR00812">
    <property type="entry name" value="BCTERIALGSPF"/>
</dbReference>
<dbReference type="AlphaFoldDB" id="A0A936ZHZ9"/>